<dbReference type="RefSeq" id="WP_151149331.1">
    <property type="nucleotide sequence ID" value="NZ_WAIE01000001.1"/>
</dbReference>
<evidence type="ECO:0000256" key="1">
    <source>
        <dbReference type="SAM" id="Phobius"/>
    </source>
</evidence>
<gene>
    <name evidence="2" type="ORF">F8A88_01970</name>
</gene>
<evidence type="ECO:0000313" key="3">
    <source>
        <dbReference type="Proteomes" id="UP000438699"/>
    </source>
</evidence>
<dbReference type="Proteomes" id="UP000438699">
    <property type="component" value="Unassembled WGS sequence"/>
</dbReference>
<keyword evidence="1" id="KW-0812">Transmembrane</keyword>
<keyword evidence="3" id="KW-1185">Reference proteome</keyword>
<keyword evidence="1" id="KW-1133">Transmembrane helix</keyword>
<comment type="caution">
    <text evidence="2">The sequence shown here is derived from an EMBL/GenBank/DDBJ whole genome shotgun (WGS) entry which is preliminary data.</text>
</comment>
<feature type="transmembrane region" description="Helical" evidence="1">
    <location>
        <begin position="161"/>
        <end position="184"/>
    </location>
</feature>
<organism evidence="2 3">
    <name type="scientific">Pseudodesulfovibrio senegalensis</name>
    <dbReference type="NCBI Taxonomy" id="1721087"/>
    <lineage>
        <taxon>Bacteria</taxon>
        <taxon>Pseudomonadati</taxon>
        <taxon>Thermodesulfobacteriota</taxon>
        <taxon>Desulfovibrionia</taxon>
        <taxon>Desulfovibrionales</taxon>
        <taxon>Desulfovibrionaceae</taxon>
    </lineage>
</organism>
<dbReference type="EMBL" id="WAIE01000001">
    <property type="protein sequence ID" value="KAB1443054.1"/>
    <property type="molecule type" value="Genomic_DNA"/>
</dbReference>
<reference evidence="2 3" key="1">
    <citation type="journal article" date="2017" name="Int. J. Syst. Evol. Microbiol.">
        <title>Desulfovibrio senegalensis sp. nov., a mesophilic sulfate reducer isolated from marine sediment.</title>
        <authorList>
            <person name="Thioye A."/>
            <person name="Gam Z.B.A."/>
            <person name="Mbengue M."/>
            <person name="Cayol J.L."/>
            <person name="Joseph-Bartoli M."/>
            <person name="Toure-Kane C."/>
            <person name="Labat M."/>
        </authorList>
    </citation>
    <scope>NUCLEOTIDE SEQUENCE [LARGE SCALE GENOMIC DNA]</scope>
    <source>
        <strain evidence="2 3">DSM 101509</strain>
    </source>
</reference>
<accession>A0A6N6N4R3</accession>
<protein>
    <submittedName>
        <fullName evidence="2">Uncharacterized protein</fullName>
    </submittedName>
</protein>
<keyword evidence="1" id="KW-0472">Membrane</keyword>
<sequence>MENANTITTSDWMPTNLPWKDDFWSRLDAMTVMRLNPHWHIDAEGEAYEVEDILSQTKFKTRPGIAVQGGLYTIEFAGTGMRIAARKNDKGNTDLSYRYEHGVAAGLDPEKAESAMRFWLPSLREYYRLFTSDSTRNRFWRLFMNKVMLKMNPTQRRICSFMFKLTLLEMLLIVILGVGFWFYANAG</sequence>
<evidence type="ECO:0000313" key="2">
    <source>
        <dbReference type="EMBL" id="KAB1443054.1"/>
    </source>
</evidence>
<name>A0A6N6N4R3_9BACT</name>
<proteinExistence type="predicted"/>
<dbReference type="AlphaFoldDB" id="A0A6N6N4R3"/>
<dbReference type="OrthoDB" id="5456274at2"/>